<evidence type="ECO:0000313" key="4">
    <source>
        <dbReference type="Proteomes" id="UP000521872"/>
    </source>
</evidence>
<dbReference type="InterPro" id="IPR029058">
    <property type="entry name" value="AB_hydrolase_fold"/>
</dbReference>
<sequence>MDNTSLDGSPQNPVRQIESAESTTLVDAPQGSSLPQRLVLGVKFATRTISTQFSRLSPWIATSFFDSNAMTIAKRLSYRLLKITGILLTVYLASVILLFIPFFQTHAVFLNALQVPLFADFSIPEKYGLAPNRTLNLKIHTSDNESLGAWFILSDSYYHSLPGTEIPNNNITQHVRKALAQKPVVLYLHGNGPTRAFAPRVQQYQTFSTRLDANVLAIDYRGFGDSTGRPSQGGLVMDATVAFDWLVDHGKKEEDILVVGHSLGTGVSGQLGKKLADEGRNCKGIVFLAPFTSIYEVLGSYRLFGFVPFMKPVNWIPGATKFFKWAIVNPFNTLEAASNITAPKILIAHAEDDRVIPHSQSDILFEEFLKPYLRKGNYSYRATPAFDTTQRWNNAHSRQRPLGAYHYPPSLRTLSKLPETERERTIEYPFSPSKHVNTTVIPNFGRVSQLEVNEGDGSNTTFVLVKTLAGEHDYVGLQEGLVDIIGTVFGITRGPV</sequence>
<dbReference type="GO" id="GO:0052651">
    <property type="term" value="P:monoacylglycerol catabolic process"/>
    <property type="evidence" value="ECO:0007669"/>
    <property type="project" value="TreeGrafter"/>
</dbReference>
<protein>
    <recommendedName>
        <fullName evidence="2">AB hydrolase-1 domain-containing protein</fullName>
    </recommendedName>
</protein>
<organism evidence="3 4">
    <name type="scientific">Agrocybe pediades</name>
    <dbReference type="NCBI Taxonomy" id="84607"/>
    <lineage>
        <taxon>Eukaryota</taxon>
        <taxon>Fungi</taxon>
        <taxon>Dikarya</taxon>
        <taxon>Basidiomycota</taxon>
        <taxon>Agaricomycotina</taxon>
        <taxon>Agaricomycetes</taxon>
        <taxon>Agaricomycetidae</taxon>
        <taxon>Agaricales</taxon>
        <taxon>Agaricineae</taxon>
        <taxon>Strophariaceae</taxon>
        <taxon>Agrocybe</taxon>
    </lineage>
</organism>
<keyword evidence="1" id="KW-0812">Transmembrane</keyword>
<dbReference type="InterPro" id="IPR000073">
    <property type="entry name" value="AB_hydrolase_1"/>
</dbReference>
<reference evidence="3 4" key="1">
    <citation type="submission" date="2019-12" db="EMBL/GenBank/DDBJ databases">
        <authorList>
            <person name="Floudas D."/>
            <person name="Bentzer J."/>
            <person name="Ahren D."/>
            <person name="Johansson T."/>
            <person name="Persson P."/>
            <person name="Tunlid A."/>
        </authorList>
    </citation>
    <scope>NUCLEOTIDE SEQUENCE [LARGE SCALE GENOMIC DNA]</scope>
    <source>
        <strain evidence="3 4">CBS 102.39</strain>
    </source>
</reference>
<keyword evidence="4" id="KW-1185">Reference proteome</keyword>
<dbReference type="Gene3D" id="3.40.50.1820">
    <property type="entry name" value="alpha/beta hydrolase"/>
    <property type="match status" value="1"/>
</dbReference>
<comment type="caution">
    <text evidence="3">The sequence shown here is derived from an EMBL/GenBank/DDBJ whole genome shotgun (WGS) entry which is preliminary data.</text>
</comment>
<proteinExistence type="predicted"/>
<dbReference type="AlphaFoldDB" id="A0A8H4VTW9"/>
<dbReference type="PANTHER" id="PTHR12277:SF194">
    <property type="entry name" value="FI04476P"/>
    <property type="match status" value="1"/>
</dbReference>
<dbReference type="GO" id="GO:0006660">
    <property type="term" value="P:phosphatidylserine catabolic process"/>
    <property type="evidence" value="ECO:0007669"/>
    <property type="project" value="TreeGrafter"/>
</dbReference>
<accession>A0A8H4VTW9</accession>
<dbReference type="EMBL" id="JAACJL010000002">
    <property type="protein sequence ID" value="KAF4622408.1"/>
    <property type="molecule type" value="Genomic_DNA"/>
</dbReference>
<feature type="domain" description="AB hydrolase-1" evidence="2">
    <location>
        <begin position="183"/>
        <end position="290"/>
    </location>
</feature>
<name>A0A8H4VTW9_9AGAR</name>
<dbReference type="PANTHER" id="PTHR12277">
    <property type="entry name" value="ALPHA/BETA HYDROLASE DOMAIN-CONTAINING PROTEIN"/>
    <property type="match status" value="1"/>
</dbReference>
<evidence type="ECO:0000259" key="2">
    <source>
        <dbReference type="Pfam" id="PF00561"/>
    </source>
</evidence>
<dbReference type="Proteomes" id="UP000521872">
    <property type="component" value="Unassembled WGS sequence"/>
</dbReference>
<dbReference type="GO" id="GO:0004622">
    <property type="term" value="F:phosphatidylcholine lysophospholipase activity"/>
    <property type="evidence" value="ECO:0007669"/>
    <property type="project" value="TreeGrafter"/>
</dbReference>
<evidence type="ECO:0000313" key="3">
    <source>
        <dbReference type="EMBL" id="KAF4622408.1"/>
    </source>
</evidence>
<feature type="transmembrane region" description="Helical" evidence="1">
    <location>
        <begin position="80"/>
        <end position="103"/>
    </location>
</feature>
<keyword evidence="1" id="KW-1133">Transmembrane helix</keyword>
<dbReference type="GO" id="GO:0005789">
    <property type="term" value="C:endoplasmic reticulum membrane"/>
    <property type="evidence" value="ECO:0007669"/>
    <property type="project" value="TreeGrafter"/>
</dbReference>
<keyword evidence="1" id="KW-0472">Membrane</keyword>
<dbReference type="GO" id="GO:0047372">
    <property type="term" value="F:monoacylglycerol lipase activity"/>
    <property type="evidence" value="ECO:0007669"/>
    <property type="project" value="TreeGrafter"/>
</dbReference>
<evidence type="ECO:0000256" key="1">
    <source>
        <dbReference type="SAM" id="Phobius"/>
    </source>
</evidence>
<dbReference type="Pfam" id="PF00561">
    <property type="entry name" value="Abhydrolase_1"/>
    <property type="match status" value="1"/>
</dbReference>
<dbReference type="SUPFAM" id="SSF53474">
    <property type="entry name" value="alpha/beta-Hydrolases"/>
    <property type="match status" value="1"/>
</dbReference>
<gene>
    <name evidence="3" type="ORF">D9613_009556</name>
</gene>